<gene>
    <name evidence="3" type="ORF">GPECTOR_45g129</name>
</gene>
<comment type="caution">
    <text evidence="3">The sequence shown here is derived from an EMBL/GenBank/DDBJ whole genome shotgun (WGS) entry which is preliminary data.</text>
</comment>
<evidence type="ECO:0000256" key="1">
    <source>
        <dbReference type="SAM" id="MobiDB-lite"/>
    </source>
</evidence>
<evidence type="ECO:0000313" key="4">
    <source>
        <dbReference type="Proteomes" id="UP000075714"/>
    </source>
</evidence>
<feature type="compositionally biased region" description="Pro residues" evidence="1">
    <location>
        <begin position="100"/>
        <end position="112"/>
    </location>
</feature>
<feature type="compositionally biased region" description="Acidic residues" evidence="1">
    <location>
        <begin position="655"/>
        <end position="665"/>
    </location>
</feature>
<feature type="compositionally biased region" description="Basic and acidic residues" evidence="1">
    <location>
        <begin position="397"/>
        <end position="406"/>
    </location>
</feature>
<feature type="region of interest" description="Disordered" evidence="1">
    <location>
        <begin position="361"/>
        <end position="482"/>
    </location>
</feature>
<protein>
    <submittedName>
        <fullName evidence="3">Uncharacterized protein</fullName>
    </submittedName>
</protein>
<keyword evidence="2" id="KW-0472">Membrane</keyword>
<keyword evidence="2" id="KW-0812">Transmembrane</keyword>
<feature type="compositionally biased region" description="Low complexity" evidence="1">
    <location>
        <begin position="413"/>
        <end position="436"/>
    </location>
</feature>
<name>A0A150G8S6_GONPE</name>
<feature type="transmembrane region" description="Helical" evidence="2">
    <location>
        <begin position="294"/>
        <end position="318"/>
    </location>
</feature>
<dbReference type="EMBL" id="LSYV01000046">
    <property type="protein sequence ID" value="KXZ46259.1"/>
    <property type="molecule type" value="Genomic_DNA"/>
</dbReference>
<dbReference type="AlphaFoldDB" id="A0A150G8S6"/>
<keyword evidence="2" id="KW-1133">Transmembrane helix</keyword>
<feature type="compositionally biased region" description="Low complexity" evidence="1">
    <location>
        <begin position="472"/>
        <end position="482"/>
    </location>
</feature>
<feature type="compositionally biased region" description="Basic residues" evidence="1">
    <location>
        <begin position="361"/>
        <end position="377"/>
    </location>
</feature>
<accession>A0A150G8S6</accession>
<dbReference type="OrthoDB" id="552237at2759"/>
<keyword evidence="4" id="KW-1185">Reference proteome</keyword>
<dbReference type="Proteomes" id="UP000075714">
    <property type="component" value="Unassembled WGS sequence"/>
</dbReference>
<feature type="region of interest" description="Disordered" evidence="1">
    <location>
        <begin position="655"/>
        <end position="674"/>
    </location>
</feature>
<evidence type="ECO:0000256" key="2">
    <source>
        <dbReference type="SAM" id="Phobius"/>
    </source>
</evidence>
<proteinExistence type="predicted"/>
<sequence length="769" mass="77470">MQASDASTAAAMLTISRDASVPAIVTDAGELKPYFPGASYLRVSSYSVSLDVRIVTSPDSSAPEATCSPALLAQLEAALLNQPAIADLRAAVAARCAPGQPQPQPQPVPQPVPQLEHEPEQSGDPSMRLRVLRRRRRRRRRALLAVATAAAAGGGACASGAAEAGAATAASLALKVPAVGGIGGIGGGAGSLVSQVYDSVLQLQSSGVGGATVCAPPSLSDVSVATEVMATYNVPLSSLGVQSYTASCTAADDSSCAVVPVPVAQGGAPSGSQAPASSSAPSPAGQSGGGGGSLAVIIGVVAAVAGVVAASLAVVGAVTRRRRALLVADLVQALRNPSYIHVYDGTAGGHLLQEAAVERAVKRHRQQRQRWRQRQHRLGPSAPGDADYGSGDGSGEAGEHTRDRDGSFYNPSELPGTAEGPEAEAEAVAGAAGRGPLPLPPRPTSASLQATFPDSDEEKSSEDQFRSDQLDADSASASASDSMISLDADDEWSDGPGGAVTPFAAAATTAAIISSSGPSLTRTSRPLAEAADGSWVGGPALSHPVLRREISPRSLVLVKGSAWGPAVATAAASGASSAASAAPSGRQVPSRLRSALKRTATVAGLATGRGAGKVAAAPLDVAAVAAAAAGDSSSAAVRPGSLPYMFTDVKVGYDVDGDDSDDDDGGGASGPPDAIEGPCLLFRVRWRDGGAAAATVAIGRPEWVPLHRSRRLGAAGGAASSSAALRAFLASRCWRAFKRTEEFREFAAEWRQRLPRLVTIQTGSDTTDS</sequence>
<organism evidence="3 4">
    <name type="scientific">Gonium pectorale</name>
    <name type="common">Green alga</name>
    <dbReference type="NCBI Taxonomy" id="33097"/>
    <lineage>
        <taxon>Eukaryota</taxon>
        <taxon>Viridiplantae</taxon>
        <taxon>Chlorophyta</taxon>
        <taxon>core chlorophytes</taxon>
        <taxon>Chlorophyceae</taxon>
        <taxon>CS clade</taxon>
        <taxon>Chlamydomonadales</taxon>
        <taxon>Volvocaceae</taxon>
        <taxon>Gonium</taxon>
    </lineage>
</organism>
<evidence type="ECO:0000313" key="3">
    <source>
        <dbReference type="EMBL" id="KXZ46259.1"/>
    </source>
</evidence>
<reference evidence="4" key="1">
    <citation type="journal article" date="2016" name="Nat. Commun.">
        <title>The Gonium pectorale genome demonstrates co-option of cell cycle regulation during the evolution of multicellularity.</title>
        <authorList>
            <person name="Hanschen E.R."/>
            <person name="Marriage T.N."/>
            <person name="Ferris P.J."/>
            <person name="Hamaji T."/>
            <person name="Toyoda A."/>
            <person name="Fujiyama A."/>
            <person name="Neme R."/>
            <person name="Noguchi H."/>
            <person name="Minakuchi Y."/>
            <person name="Suzuki M."/>
            <person name="Kawai-Toyooka H."/>
            <person name="Smith D.R."/>
            <person name="Sparks H."/>
            <person name="Anderson J."/>
            <person name="Bakaric R."/>
            <person name="Luria V."/>
            <person name="Karger A."/>
            <person name="Kirschner M.W."/>
            <person name="Durand P.M."/>
            <person name="Michod R.E."/>
            <person name="Nozaki H."/>
            <person name="Olson B.J."/>
        </authorList>
    </citation>
    <scope>NUCLEOTIDE SEQUENCE [LARGE SCALE GENOMIC DNA]</scope>
    <source>
        <strain evidence="4">NIES-2863</strain>
    </source>
</reference>
<feature type="transmembrane region" description="Helical" evidence="2">
    <location>
        <begin position="142"/>
        <end position="162"/>
    </location>
</feature>
<feature type="region of interest" description="Disordered" evidence="1">
    <location>
        <begin position="96"/>
        <end position="129"/>
    </location>
</feature>